<gene>
    <name evidence="2" type="ordered locus">KLTH0F11792g</name>
</gene>
<dbReference type="KEGG" id="lth:KLTH0F11792g"/>
<dbReference type="OrthoDB" id="6423603at2759"/>
<dbReference type="Pfam" id="PF11274">
    <property type="entry name" value="DUF3074"/>
    <property type="match status" value="1"/>
</dbReference>
<dbReference type="SUPFAM" id="SSF55961">
    <property type="entry name" value="Bet v1-like"/>
    <property type="match status" value="1"/>
</dbReference>
<dbReference type="AlphaFoldDB" id="C5DLC2"/>
<accession>C5DLC2</accession>
<dbReference type="OMA" id="GDGAPWH"/>
<dbReference type="RefSeq" id="XP_002554710.1">
    <property type="nucleotide sequence ID" value="XM_002554664.1"/>
</dbReference>
<dbReference type="Proteomes" id="UP000002036">
    <property type="component" value="Chromosome F"/>
</dbReference>
<dbReference type="EMBL" id="CU928170">
    <property type="protein sequence ID" value="CAR24273.1"/>
    <property type="molecule type" value="Genomic_DNA"/>
</dbReference>
<dbReference type="PANTHER" id="PTHR40370:SF1">
    <property type="entry name" value="DUF3074 DOMAIN-CONTAINING PROTEIN"/>
    <property type="match status" value="1"/>
</dbReference>
<evidence type="ECO:0000313" key="3">
    <source>
        <dbReference type="Proteomes" id="UP000002036"/>
    </source>
</evidence>
<evidence type="ECO:0000259" key="1">
    <source>
        <dbReference type="Pfam" id="PF11274"/>
    </source>
</evidence>
<proteinExistence type="predicted"/>
<name>C5DLC2_LACTC</name>
<dbReference type="STRING" id="559295.C5DLC2"/>
<protein>
    <submittedName>
        <fullName evidence="2">KLTH0F11792p</fullName>
    </submittedName>
</protein>
<organism evidence="2 3">
    <name type="scientific">Lachancea thermotolerans (strain ATCC 56472 / CBS 6340 / NRRL Y-8284)</name>
    <name type="common">Yeast</name>
    <name type="synonym">Kluyveromyces thermotolerans</name>
    <dbReference type="NCBI Taxonomy" id="559295"/>
    <lineage>
        <taxon>Eukaryota</taxon>
        <taxon>Fungi</taxon>
        <taxon>Dikarya</taxon>
        <taxon>Ascomycota</taxon>
        <taxon>Saccharomycotina</taxon>
        <taxon>Saccharomycetes</taxon>
        <taxon>Saccharomycetales</taxon>
        <taxon>Saccharomycetaceae</taxon>
        <taxon>Lachancea</taxon>
    </lineage>
</organism>
<dbReference type="InterPro" id="IPR024500">
    <property type="entry name" value="DUF3074"/>
</dbReference>
<feature type="domain" description="DUF3074" evidence="1">
    <location>
        <begin position="72"/>
        <end position="246"/>
    </location>
</feature>
<dbReference type="eggNOG" id="ENOG502QTT5">
    <property type="taxonomic scope" value="Eukaryota"/>
</dbReference>
<dbReference type="PANTHER" id="PTHR40370">
    <property type="entry name" value="EXPRESSED PROTEIN"/>
    <property type="match status" value="1"/>
</dbReference>
<sequence length="254" mass="28817">MPFEITTKALRADQLPTRKADIASAAQELIDEVHTSWKKGKCYQYKLQHNPTLDAGPVSVQTYSTTRAGEYWLSRVSEHRLEPAVYERLVKELNGSVRDGDGWTLPDRSARSRREIDYIEVLSRVDVAQTLESGWVLVNLEYELGKPLTTREFNEWVYVLEPSRGAQRERSSVVSVVADAPLHDSVAHTPAVYASVEQLDYDYETQKLIWTMATTSDAGGNVPKWIQNTMIAKTVSKDVGYCFEWLAKNMEAEK</sequence>
<dbReference type="HOGENOM" id="CLU_078586_1_0_1"/>
<reference evidence="2 3" key="1">
    <citation type="journal article" date="2009" name="Genome Res.">
        <title>Comparative genomics of protoploid Saccharomycetaceae.</title>
        <authorList>
            <consortium name="The Genolevures Consortium"/>
            <person name="Souciet J.-L."/>
            <person name="Dujon B."/>
            <person name="Gaillardin C."/>
            <person name="Johnston M."/>
            <person name="Baret P.V."/>
            <person name="Cliften P."/>
            <person name="Sherman D.J."/>
            <person name="Weissenbach J."/>
            <person name="Westhof E."/>
            <person name="Wincker P."/>
            <person name="Jubin C."/>
            <person name="Poulain J."/>
            <person name="Barbe V."/>
            <person name="Segurens B."/>
            <person name="Artiguenave F."/>
            <person name="Anthouard V."/>
            <person name="Vacherie B."/>
            <person name="Val M.-E."/>
            <person name="Fulton R.S."/>
            <person name="Minx P."/>
            <person name="Wilson R."/>
            <person name="Durrens P."/>
            <person name="Jean G."/>
            <person name="Marck C."/>
            <person name="Martin T."/>
            <person name="Nikolski M."/>
            <person name="Rolland T."/>
            <person name="Seret M.-L."/>
            <person name="Casaregola S."/>
            <person name="Despons L."/>
            <person name="Fairhead C."/>
            <person name="Fischer G."/>
            <person name="Lafontaine I."/>
            <person name="Leh V."/>
            <person name="Lemaire M."/>
            <person name="de Montigny J."/>
            <person name="Neuveglise C."/>
            <person name="Thierry A."/>
            <person name="Blanc-Lenfle I."/>
            <person name="Bleykasten C."/>
            <person name="Diffels J."/>
            <person name="Fritsch E."/>
            <person name="Frangeul L."/>
            <person name="Goeffon A."/>
            <person name="Jauniaux N."/>
            <person name="Kachouri-Lafond R."/>
            <person name="Payen C."/>
            <person name="Potier S."/>
            <person name="Pribylova L."/>
            <person name="Ozanne C."/>
            <person name="Richard G.-F."/>
            <person name="Sacerdot C."/>
            <person name="Straub M.-L."/>
            <person name="Talla E."/>
        </authorList>
    </citation>
    <scope>NUCLEOTIDE SEQUENCE [LARGE SCALE GENOMIC DNA]</scope>
    <source>
        <strain evidence="3">ATCC 56472 / CBS 6340 / NRRL Y-8284</strain>
    </source>
</reference>
<keyword evidence="3" id="KW-1185">Reference proteome</keyword>
<dbReference type="GeneID" id="8292924"/>
<dbReference type="InParanoid" id="C5DLC2"/>
<evidence type="ECO:0000313" key="2">
    <source>
        <dbReference type="EMBL" id="CAR24273.1"/>
    </source>
</evidence>